<evidence type="ECO:0000313" key="1">
    <source>
        <dbReference type="EMBL" id="QSG13374.1"/>
    </source>
</evidence>
<dbReference type="Proteomes" id="UP000663305">
    <property type="component" value="Chromosome"/>
</dbReference>
<evidence type="ECO:0000313" key="2">
    <source>
        <dbReference type="Proteomes" id="UP000663305"/>
    </source>
</evidence>
<reference evidence="1" key="1">
    <citation type="submission" date="2020-11" db="EMBL/GenBank/DDBJ databases">
        <title>Carbohydrate-dependent, anaerobic sulfur respiration: A novel catabolism in halophilic archaea.</title>
        <authorList>
            <person name="Sorokin D.Y."/>
            <person name="Messina E."/>
            <person name="Smedile F."/>
            <person name="La Cono V."/>
            <person name="Hallsworth J.E."/>
            <person name="Yakimov M.M."/>
        </authorList>
    </citation>
    <scope>NUCLEOTIDE SEQUENCE</scope>
    <source>
        <strain evidence="1">HSR-Bgl</strain>
    </source>
</reference>
<accession>A0A897NLQ3</accession>
<protein>
    <submittedName>
        <fullName evidence="1">Uncharacterized protein</fullName>
    </submittedName>
</protein>
<dbReference type="EMBL" id="CP064789">
    <property type="protein sequence ID" value="QSG13374.1"/>
    <property type="molecule type" value="Genomic_DNA"/>
</dbReference>
<sequence length="63" mass="7282">MVLTENSNRRLKLFVTTGESVGQLRQKRQETTERQVEGYELLVFERVVDVSVRLSIGRCDTPN</sequence>
<gene>
    <name evidence="1" type="ORF">HSBGL_2980</name>
</gene>
<name>A0A897NLQ3_9EURY</name>
<proteinExistence type="predicted"/>
<dbReference type="AlphaFoldDB" id="A0A897NLQ3"/>
<organism evidence="1 2">
    <name type="scientific">Halapricum desulfuricans</name>
    <dbReference type="NCBI Taxonomy" id="2841257"/>
    <lineage>
        <taxon>Archaea</taxon>
        <taxon>Methanobacteriati</taxon>
        <taxon>Methanobacteriota</taxon>
        <taxon>Stenosarchaea group</taxon>
        <taxon>Halobacteria</taxon>
        <taxon>Halobacteriales</taxon>
        <taxon>Haloarculaceae</taxon>
        <taxon>Halapricum</taxon>
    </lineage>
</organism>